<accession>A0A2P9HLG3</accession>
<dbReference type="Pfam" id="PF19602">
    <property type="entry name" value="DUF6107"/>
    <property type="match status" value="1"/>
</dbReference>
<feature type="transmembrane region" description="Helical" evidence="1">
    <location>
        <begin position="80"/>
        <end position="99"/>
    </location>
</feature>
<keyword evidence="1" id="KW-0472">Membrane</keyword>
<proteinExistence type="predicted"/>
<dbReference type="EMBL" id="OOFM01000005">
    <property type="protein sequence ID" value="SPL64843.1"/>
    <property type="molecule type" value="Genomic_DNA"/>
</dbReference>
<name>A0A2P9HLG3_9HYPH</name>
<organism evidence="2 3">
    <name type="scientific">Ochrobactrum soli</name>
    <dbReference type="NCBI Taxonomy" id="2448455"/>
    <lineage>
        <taxon>Bacteria</taxon>
        <taxon>Pseudomonadati</taxon>
        <taxon>Pseudomonadota</taxon>
        <taxon>Alphaproteobacteria</taxon>
        <taxon>Hyphomicrobiales</taxon>
        <taxon>Brucellaceae</taxon>
        <taxon>Brucella/Ochrobactrum group</taxon>
        <taxon>Ochrobactrum</taxon>
    </lineage>
</organism>
<feature type="transmembrane region" description="Helical" evidence="1">
    <location>
        <begin position="14"/>
        <end position="35"/>
    </location>
</feature>
<evidence type="ECO:0000256" key="1">
    <source>
        <dbReference type="SAM" id="Phobius"/>
    </source>
</evidence>
<evidence type="ECO:0000313" key="2">
    <source>
        <dbReference type="EMBL" id="SPL64843.1"/>
    </source>
</evidence>
<dbReference type="AlphaFoldDB" id="A0A2P9HLG3"/>
<dbReference type="Proteomes" id="UP000246073">
    <property type="component" value="Unassembled WGS sequence"/>
</dbReference>
<keyword evidence="1" id="KW-1133">Transmembrane helix</keyword>
<dbReference type="InterPro" id="IPR046089">
    <property type="entry name" value="DUF6107"/>
</dbReference>
<evidence type="ECO:0000313" key="3">
    <source>
        <dbReference type="Proteomes" id="UP000246073"/>
    </source>
</evidence>
<dbReference type="RefSeq" id="WP_109368602.1">
    <property type="nucleotide sequence ID" value="NZ_OOFM01000005.1"/>
</dbReference>
<feature type="transmembrane region" description="Helical" evidence="1">
    <location>
        <begin position="47"/>
        <end position="65"/>
    </location>
</feature>
<sequence>MSTLNDTFFASDIAWLWFSKVAGSIAGAIISLFYMPPHGRREAAARFVVGIICGIVFGGAASVKITKALALEAVLGRTELMLIGSTSASLASWSALGVCKRFSERLKNAALPGILPSARSSNGEAGCSKPNAHR</sequence>
<protein>
    <submittedName>
        <fullName evidence="2">Gene Transfer Agent associated protein Atu0955</fullName>
    </submittedName>
</protein>
<gene>
    <name evidence="2" type="ORF">OHAE_710</name>
</gene>
<reference evidence="3" key="1">
    <citation type="submission" date="2017-12" db="EMBL/GenBank/DDBJ databases">
        <authorList>
            <person name="Diaz M."/>
        </authorList>
    </citation>
    <scope>NUCLEOTIDE SEQUENCE [LARGE SCALE GENOMIC DNA]</scope>
    <source>
        <strain evidence="3">FI11154</strain>
    </source>
</reference>
<keyword evidence="1" id="KW-0812">Transmembrane</keyword>